<comment type="caution">
    <text evidence="2">The sequence shown here is derived from an EMBL/GenBank/DDBJ whole genome shotgun (WGS) entry which is preliminary data.</text>
</comment>
<accession>A0AA38C6S4</accession>
<reference evidence="2 3" key="1">
    <citation type="journal article" date="2021" name="Nat. Plants">
        <title>The Taxus genome provides insights into paclitaxel biosynthesis.</title>
        <authorList>
            <person name="Xiong X."/>
            <person name="Gou J."/>
            <person name="Liao Q."/>
            <person name="Li Y."/>
            <person name="Zhou Q."/>
            <person name="Bi G."/>
            <person name="Li C."/>
            <person name="Du R."/>
            <person name="Wang X."/>
            <person name="Sun T."/>
            <person name="Guo L."/>
            <person name="Liang H."/>
            <person name="Lu P."/>
            <person name="Wu Y."/>
            <person name="Zhang Z."/>
            <person name="Ro D.K."/>
            <person name="Shang Y."/>
            <person name="Huang S."/>
            <person name="Yan J."/>
        </authorList>
    </citation>
    <scope>NUCLEOTIDE SEQUENCE [LARGE SCALE GENOMIC DNA]</scope>
    <source>
        <strain evidence="2">Ta-2019</strain>
    </source>
</reference>
<sequence length="59" mass="5708">ASSTQNMSAPNVGFTSGSGTTSQTIGVQYSTTFGAQGSTSTRPILATILGSGGMGSSGF</sequence>
<name>A0AA38C6S4_TAXCH</name>
<feature type="non-terminal residue" evidence="2">
    <location>
        <position position="59"/>
    </location>
</feature>
<protein>
    <submittedName>
        <fullName evidence="2">Uncharacterized protein</fullName>
    </submittedName>
</protein>
<dbReference type="AlphaFoldDB" id="A0AA38C6S4"/>
<feature type="non-terminal residue" evidence="2">
    <location>
        <position position="1"/>
    </location>
</feature>
<evidence type="ECO:0000313" key="3">
    <source>
        <dbReference type="Proteomes" id="UP000824469"/>
    </source>
</evidence>
<organism evidence="2 3">
    <name type="scientific">Taxus chinensis</name>
    <name type="common">Chinese yew</name>
    <name type="synonym">Taxus wallichiana var. chinensis</name>
    <dbReference type="NCBI Taxonomy" id="29808"/>
    <lineage>
        <taxon>Eukaryota</taxon>
        <taxon>Viridiplantae</taxon>
        <taxon>Streptophyta</taxon>
        <taxon>Embryophyta</taxon>
        <taxon>Tracheophyta</taxon>
        <taxon>Spermatophyta</taxon>
        <taxon>Pinopsida</taxon>
        <taxon>Pinidae</taxon>
        <taxon>Conifers II</taxon>
        <taxon>Cupressales</taxon>
        <taxon>Taxaceae</taxon>
        <taxon>Taxus</taxon>
    </lineage>
</organism>
<gene>
    <name evidence="2" type="ORF">KI387_038443</name>
</gene>
<evidence type="ECO:0000313" key="2">
    <source>
        <dbReference type="EMBL" id="KAH9294855.1"/>
    </source>
</evidence>
<dbReference type="Proteomes" id="UP000824469">
    <property type="component" value="Unassembled WGS sequence"/>
</dbReference>
<proteinExistence type="predicted"/>
<dbReference type="EMBL" id="JAHRHJ020000011">
    <property type="protein sequence ID" value="KAH9294855.1"/>
    <property type="molecule type" value="Genomic_DNA"/>
</dbReference>
<keyword evidence="3" id="KW-1185">Reference proteome</keyword>
<feature type="region of interest" description="Disordered" evidence="1">
    <location>
        <begin position="1"/>
        <end position="21"/>
    </location>
</feature>
<evidence type="ECO:0000256" key="1">
    <source>
        <dbReference type="SAM" id="MobiDB-lite"/>
    </source>
</evidence>